<keyword evidence="2" id="KW-1185">Reference proteome</keyword>
<evidence type="ECO:0000313" key="1">
    <source>
        <dbReference type="EMBL" id="KAI0062526.1"/>
    </source>
</evidence>
<dbReference type="EMBL" id="MU277207">
    <property type="protein sequence ID" value="KAI0062526.1"/>
    <property type="molecule type" value="Genomic_DNA"/>
</dbReference>
<dbReference type="Proteomes" id="UP000814140">
    <property type="component" value="Unassembled WGS sequence"/>
</dbReference>
<protein>
    <submittedName>
        <fullName evidence="1">Hexose transporter</fullName>
    </submittedName>
</protein>
<reference evidence="1" key="1">
    <citation type="submission" date="2021-03" db="EMBL/GenBank/DDBJ databases">
        <authorList>
            <consortium name="DOE Joint Genome Institute"/>
            <person name="Ahrendt S."/>
            <person name="Looney B.P."/>
            <person name="Miyauchi S."/>
            <person name="Morin E."/>
            <person name="Drula E."/>
            <person name="Courty P.E."/>
            <person name="Chicoki N."/>
            <person name="Fauchery L."/>
            <person name="Kohler A."/>
            <person name="Kuo A."/>
            <person name="Labutti K."/>
            <person name="Pangilinan J."/>
            <person name="Lipzen A."/>
            <person name="Riley R."/>
            <person name="Andreopoulos W."/>
            <person name="He G."/>
            <person name="Johnson J."/>
            <person name="Barry K.W."/>
            <person name="Grigoriev I.V."/>
            <person name="Nagy L."/>
            <person name="Hibbett D."/>
            <person name="Henrissat B."/>
            <person name="Matheny P.B."/>
            <person name="Labbe J."/>
            <person name="Martin F."/>
        </authorList>
    </citation>
    <scope>NUCLEOTIDE SEQUENCE</scope>
    <source>
        <strain evidence="1">HHB10654</strain>
    </source>
</reference>
<sequence length="531" mass="59375">MGAGAITSAGREAGYHDLLDPNRKWYNNRRVVALNGWIFLLLITSSTNGYDGSMMNALQSDVQWNAYFHTPHGSQLGLLNAIQNIGCLAAYPFAPYVSDGAGRRTTIMLGATIMVIATALQTAAQSVGMFIGARFLIGFGLTFAANAAPMLVTEVSYPLYRAPLTSMYNSLWYSGAIIAAWTTFGTEYMHHSTWSWRLPSLFQGLPSIIQVFLIWFVPESPRWLISKGREAEALRTLAYYHADGNQEDPLVLYEFEEIRAAIDFDRTSGANVGWKAFITSPGNRKRLRIILALAWFSQWSGNGLVSYYLKKVLVNIGITNATDQLLINGILQIWNLFWAVGASLLVDRVGRRPLFLTSCSGMLASFCIQTACTAQYLKHGGDSLAHTVIAFIFIFYAFYDIAFSPLIVSYTVEILPYQIRAKGFTIFNFTISCALIFNQYVNPIAMDAISWKYYVVYCCWLGFELVYCYFFVVETRGLSLEETAALFDGEEIVKQQITARALHAIHGDVTSANPDHEKDSVEYHEKIDSEV</sequence>
<proteinExistence type="predicted"/>
<gene>
    <name evidence="1" type="ORF">BV25DRAFT_1907549</name>
</gene>
<organism evidence="1 2">
    <name type="scientific">Artomyces pyxidatus</name>
    <dbReference type="NCBI Taxonomy" id="48021"/>
    <lineage>
        <taxon>Eukaryota</taxon>
        <taxon>Fungi</taxon>
        <taxon>Dikarya</taxon>
        <taxon>Basidiomycota</taxon>
        <taxon>Agaricomycotina</taxon>
        <taxon>Agaricomycetes</taxon>
        <taxon>Russulales</taxon>
        <taxon>Auriscalpiaceae</taxon>
        <taxon>Artomyces</taxon>
    </lineage>
</organism>
<comment type="caution">
    <text evidence="1">The sequence shown here is derived from an EMBL/GenBank/DDBJ whole genome shotgun (WGS) entry which is preliminary data.</text>
</comment>
<reference evidence="1" key="2">
    <citation type="journal article" date="2022" name="New Phytol.">
        <title>Evolutionary transition to the ectomycorrhizal habit in the genomes of a hyperdiverse lineage of mushroom-forming fungi.</title>
        <authorList>
            <person name="Looney B."/>
            <person name="Miyauchi S."/>
            <person name="Morin E."/>
            <person name="Drula E."/>
            <person name="Courty P.E."/>
            <person name="Kohler A."/>
            <person name="Kuo A."/>
            <person name="LaButti K."/>
            <person name="Pangilinan J."/>
            <person name="Lipzen A."/>
            <person name="Riley R."/>
            <person name="Andreopoulos W."/>
            <person name="He G."/>
            <person name="Johnson J."/>
            <person name="Nolan M."/>
            <person name="Tritt A."/>
            <person name="Barry K.W."/>
            <person name="Grigoriev I.V."/>
            <person name="Nagy L.G."/>
            <person name="Hibbett D."/>
            <person name="Henrissat B."/>
            <person name="Matheny P.B."/>
            <person name="Labbe J."/>
            <person name="Martin F.M."/>
        </authorList>
    </citation>
    <scope>NUCLEOTIDE SEQUENCE</scope>
    <source>
        <strain evidence="1">HHB10654</strain>
    </source>
</reference>
<accession>A0ACB8T3F4</accession>
<name>A0ACB8T3F4_9AGAM</name>
<evidence type="ECO:0000313" key="2">
    <source>
        <dbReference type="Proteomes" id="UP000814140"/>
    </source>
</evidence>